<protein>
    <submittedName>
        <fullName evidence="4">PspC domain-containing protein</fullName>
    </submittedName>
</protein>
<feature type="compositionally biased region" description="Low complexity" evidence="1">
    <location>
        <begin position="125"/>
        <end position="134"/>
    </location>
</feature>
<gene>
    <name evidence="4" type="ORF">WJX64_11960</name>
</gene>
<accession>A0ABU9W5J2</accession>
<keyword evidence="5" id="KW-1185">Reference proteome</keyword>
<feature type="compositionally biased region" description="Low complexity" evidence="1">
    <location>
        <begin position="8"/>
        <end position="47"/>
    </location>
</feature>
<organism evidence="4 5">
    <name type="scientific">Leifsonia stereocauli</name>
    <dbReference type="NCBI Taxonomy" id="3134136"/>
    <lineage>
        <taxon>Bacteria</taxon>
        <taxon>Bacillati</taxon>
        <taxon>Actinomycetota</taxon>
        <taxon>Actinomycetes</taxon>
        <taxon>Micrococcales</taxon>
        <taxon>Microbacteriaceae</taxon>
        <taxon>Leifsonia</taxon>
    </lineage>
</organism>
<feature type="compositionally biased region" description="Gly residues" evidence="1">
    <location>
        <begin position="50"/>
        <end position="66"/>
    </location>
</feature>
<dbReference type="Pfam" id="PF04024">
    <property type="entry name" value="PspC"/>
    <property type="match status" value="1"/>
</dbReference>
<feature type="domain" description="Phage shock protein PspC N-terminal" evidence="3">
    <location>
        <begin position="154"/>
        <end position="201"/>
    </location>
</feature>
<feature type="transmembrane region" description="Helical" evidence="2">
    <location>
        <begin position="526"/>
        <end position="544"/>
    </location>
</feature>
<dbReference type="Proteomes" id="UP001425155">
    <property type="component" value="Unassembled WGS sequence"/>
</dbReference>
<evidence type="ECO:0000313" key="4">
    <source>
        <dbReference type="EMBL" id="MEN1947263.1"/>
    </source>
</evidence>
<sequence>MAVKQTPSEESSGSESAAPDTESSTTDAASTAMIPADATARTAEADAGSTAGGSPGGESAGRIPGGEGDEGHTGHTDGSAAVDGAGSAAGGADGTGGTGGAGGTRGSGTGGAGGSGTGGTGGSTGAPSSGAAPSAPDTGFFGWMRSLGVPRLPGWLGGVAAGVSARLSIDPIIVRGVLVVCALFGVPVFLLYGLAWLLLPDLTGRIHLEQLLRGVFDKALVGIAILVLLGLSPFAIGGDPFYGDAWNDIQYGSFWTSSPWVYGIRFLWTIALIGAITALIIWLVRRNRTSDLASRSASTSPEAAFAQYEAEAAAGTATAYGAPTAAAASGVPNPTQTAPVTDAALDGTEPVAPTQPASTDPGTDEYEAWKAQHAAWRVDHEAWRQSQADANRAARAQLVADNKARAAAFTARADEARRLRKLTRPRTSFAYIVATLGAGLVAGSIAAITALDGVNGAYAVTIGLAVAALVSALSMIVAGLLRRRSGFLAFVTIAALVLAIGSAAVPRTDHLLLGDNSIGLDGSKSYLLPAGTAFITAAASTAALPGTQKVDITLGAGNVYLDVYDGATVKIDAELASGYSSVWTVGADGEYTDGQDLSRVTDADGDMHLVGVVGESPGIGTAPDAAITIHGLTGGIQVTVHEEN</sequence>
<feature type="compositionally biased region" description="Low complexity" evidence="1">
    <location>
        <begin position="76"/>
        <end position="86"/>
    </location>
</feature>
<feature type="transmembrane region" description="Helical" evidence="2">
    <location>
        <begin position="457"/>
        <end position="480"/>
    </location>
</feature>
<dbReference type="RefSeq" id="WP_342114328.1">
    <property type="nucleotide sequence ID" value="NZ_JBCAUN010000002.1"/>
</dbReference>
<evidence type="ECO:0000313" key="5">
    <source>
        <dbReference type="Proteomes" id="UP001425155"/>
    </source>
</evidence>
<name>A0ABU9W5J2_9MICO</name>
<keyword evidence="2" id="KW-0812">Transmembrane</keyword>
<evidence type="ECO:0000259" key="3">
    <source>
        <dbReference type="Pfam" id="PF04024"/>
    </source>
</evidence>
<keyword evidence="2" id="KW-0472">Membrane</keyword>
<feature type="compositionally biased region" description="Gly residues" evidence="1">
    <location>
        <begin position="87"/>
        <end position="124"/>
    </location>
</feature>
<dbReference type="EMBL" id="JBCLVG010000002">
    <property type="protein sequence ID" value="MEN1947263.1"/>
    <property type="molecule type" value="Genomic_DNA"/>
</dbReference>
<feature type="transmembrane region" description="Helical" evidence="2">
    <location>
        <begin position="487"/>
        <end position="506"/>
    </location>
</feature>
<feature type="transmembrane region" description="Helical" evidence="2">
    <location>
        <begin position="262"/>
        <end position="284"/>
    </location>
</feature>
<feature type="transmembrane region" description="Helical" evidence="2">
    <location>
        <begin position="428"/>
        <end position="451"/>
    </location>
</feature>
<keyword evidence="2" id="KW-1133">Transmembrane helix</keyword>
<dbReference type="InterPro" id="IPR007168">
    <property type="entry name" value="Phageshock_PspC_N"/>
</dbReference>
<feature type="transmembrane region" description="Helical" evidence="2">
    <location>
        <begin position="220"/>
        <end position="242"/>
    </location>
</feature>
<proteinExistence type="predicted"/>
<evidence type="ECO:0000256" key="1">
    <source>
        <dbReference type="SAM" id="MobiDB-lite"/>
    </source>
</evidence>
<feature type="transmembrane region" description="Helical" evidence="2">
    <location>
        <begin position="172"/>
        <end position="199"/>
    </location>
</feature>
<reference evidence="4 5" key="1">
    <citation type="submission" date="2024-03" db="EMBL/GenBank/DDBJ databases">
        <title>YIM 134122 draft genome.</title>
        <authorList>
            <person name="Zuo S."/>
            <person name="Xiong L."/>
        </authorList>
    </citation>
    <scope>NUCLEOTIDE SEQUENCE [LARGE SCALE GENOMIC DNA]</scope>
    <source>
        <strain evidence="4 5">YIM 134122</strain>
    </source>
</reference>
<comment type="caution">
    <text evidence="4">The sequence shown here is derived from an EMBL/GenBank/DDBJ whole genome shotgun (WGS) entry which is preliminary data.</text>
</comment>
<feature type="region of interest" description="Disordered" evidence="1">
    <location>
        <begin position="1"/>
        <end position="134"/>
    </location>
</feature>
<evidence type="ECO:0000256" key="2">
    <source>
        <dbReference type="SAM" id="Phobius"/>
    </source>
</evidence>